<organism evidence="2 3">
    <name type="scientific">Stephania cephalantha</name>
    <dbReference type="NCBI Taxonomy" id="152367"/>
    <lineage>
        <taxon>Eukaryota</taxon>
        <taxon>Viridiplantae</taxon>
        <taxon>Streptophyta</taxon>
        <taxon>Embryophyta</taxon>
        <taxon>Tracheophyta</taxon>
        <taxon>Spermatophyta</taxon>
        <taxon>Magnoliopsida</taxon>
        <taxon>Ranunculales</taxon>
        <taxon>Menispermaceae</taxon>
        <taxon>Menispermoideae</taxon>
        <taxon>Cissampelideae</taxon>
        <taxon>Stephania</taxon>
    </lineage>
</organism>
<evidence type="ECO:0000256" key="1">
    <source>
        <dbReference type="SAM" id="MobiDB-lite"/>
    </source>
</evidence>
<sequence>MTSIGCNKAGDWYQGSGVKGEIHLTSIASSTFVDSRLRSVRQRPRVVHRAVASVVTGSLLRRRCRRHRAAALAGAAAAVPLRRPPSRPRADPAAAGAAAVRRLLAPPRLLATTPCAPPPLVSTAPPRSDPRRAPAARHPPAFSLPVDQLPCVRRRWPSATSLRRPRRLSFSLSLRSS</sequence>
<dbReference type="Proteomes" id="UP001419268">
    <property type="component" value="Unassembled WGS sequence"/>
</dbReference>
<proteinExistence type="predicted"/>
<reference evidence="2 3" key="1">
    <citation type="submission" date="2024-01" db="EMBL/GenBank/DDBJ databases">
        <title>Genome assemblies of Stephania.</title>
        <authorList>
            <person name="Yang L."/>
        </authorList>
    </citation>
    <scope>NUCLEOTIDE SEQUENCE [LARGE SCALE GENOMIC DNA]</scope>
    <source>
        <strain evidence="2">JXDWG</strain>
        <tissue evidence="2">Leaf</tissue>
    </source>
</reference>
<evidence type="ECO:0000313" key="2">
    <source>
        <dbReference type="EMBL" id="KAK9095222.1"/>
    </source>
</evidence>
<accession>A0AAP0EQZ4</accession>
<protein>
    <submittedName>
        <fullName evidence="2">Uncharacterized protein</fullName>
    </submittedName>
</protein>
<keyword evidence="3" id="KW-1185">Reference proteome</keyword>
<feature type="region of interest" description="Disordered" evidence="1">
    <location>
        <begin position="110"/>
        <end position="144"/>
    </location>
</feature>
<name>A0AAP0EQZ4_9MAGN</name>
<gene>
    <name evidence="2" type="ORF">Scep_026691</name>
</gene>
<comment type="caution">
    <text evidence="2">The sequence shown here is derived from an EMBL/GenBank/DDBJ whole genome shotgun (WGS) entry which is preliminary data.</text>
</comment>
<dbReference type="EMBL" id="JBBNAG010000011">
    <property type="protein sequence ID" value="KAK9095222.1"/>
    <property type="molecule type" value="Genomic_DNA"/>
</dbReference>
<dbReference type="AlphaFoldDB" id="A0AAP0EQZ4"/>
<evidence type="ECO:0000313" key="3">
    <source>
        <dbReference type="Proteomes" id="UP001419268"/>
    </source>
</evidence>